<dbReference type="AlphaFoldDB" id="C4XKX8"/>
<sequence length="84" mass="9838">MFTEDRGIMPFAIHQSKLNLKMYLFTRNKNDFSCVPEGILEEMGKVKFLRDSFPKEKETEIIVSRYKEIESLVAVKGYCVVKLE</sequence>
<evidence type="ECO:0000313" key="2">
    <source>
        <dbReference type="EMBL" id="BAH74517.1"/>
    </source>
</evidence>
<dbReference type="KEGG" id="dma:DMR_10260"/>
<dbReference type="Pfam" id="PF05166">
    <property type="entry name" value="YcgL"/>
    <property type="match status" value="1"/>
</dbReference>
<dbReference type="Proteomes" id="UP000009071">
    <property type="component" value="Chromosome"/>
</dbReference>
<dbReference type="InterPro" id="IPR027354">
    <property type="entry name" value="YcgL_dom"/>
</dbReference>
<feature type="domain" description="YcgL" evidence="1">
    <location>
        <begin position="9"/>
        <end position="84"/>
    </location>
</feature>
<dbReference type="Gene3D" id="3.10.510.20">
    <property type="entry name" value="YcgL domain"/>
    <property type="match status" value="1"/>
</dbReference>
<organism evidence="2 3">
    <name type="scientific">Solidesulfovibrio magneticus (strain ATCC 700980 / DSM 13731 / RS-1)</name>
    <name type="common">Desulfovibrio magneticus</name>
    <dbReference type="NCBI Taxonomy" id="573370"/>
    <lineage>
        <taxon>Bacteria</taxon>
        <taxon>Pseudomonadati</taxon>
        <taxon>Thermodesulfobacteriota</taxon>
        <taxon>Desulfovibrionia</taxon>
        <taxon>Desulfovibrionales</taxon>
        <taxon>Desulfovibrionaceae</taxon>
        <taxon>Solidesulfovibrio</taxon>
    </lineage>
</organism>
<dbReference type="InterPro" id="IPR038068">
    <property type="entry name" value="YcgL-like_sf"/>
</dbReference>
<accession>C4XKX8</accession>
<keyword evidence="3" id="KW-1185">Reference proteome</keyword>
<reference evidence="2 3" key="1">
    <citation type="journal article" date="2009" name="Genome Res.">
        <title>Whole genome sequence of Desulfovibrio magneticus strain RS-1 revealed common gene clusters in magnetotactic bacteria.</title>
        <authorList>
            <person name="Nakazawa H."/>
            <person name="Arakaki A."/>
            <person name="Narita-Yamada S."/>
            <person name="Yashiro I."/>
            <person name="Jinno K."/>
            <person name="Aoki N."/>
            <person name="Tsuruyama A."/>
            <person name="Okamura Y."/>
            <person name="Tanikawa S."/>
            <person name="Fujita N."/>
            <person name="Takeyama H."/>
            <person name="Matsunaga T."/>
        </authorList>
    </citation>
    <scope>NUCLEOTIDE SEQUENCE [LARGE SCALE GENOMIC DNA]</scope>
    <source>
        <strain evidence="3">ATCC 700980 / DSM 13731 / RS-1</strain>
    </source>
</reference>
<dbReference type="SUPFAM" id="SSF160191">
    <property type="entry name" value="YcgL-like"/>
    <property type="match status" value="1"/>
</dbReference>
<dbReference type="PROSITE" id="PS51648">
    <property type="entry name" value="YCGL"/>
    <property type="match status" value="1"/>
</dbReference>
<evidence type="ECO:0000313" key="3">
    <source>
        <dbReference type="Proteomes" id="UP000009071"/>
    </source>
</evidence>
<dbReference type="HOGENOM" id="CLU_2665149_0_0_7"/>
<protein>
    <recommendedName>
        <fullName evidence="1">YcgL domain-containing protein</fullName>
    </recommendedName>
</protein>
<proteinExistence type="predicted"/>
<gene>
    <name evidence="2" type="ordered locus">DMR_10260</name>
</gene>
<name>C4XKX8_SOLM1</name>
<dbReference type="EMBL" id="AP010904">
    <property type="protein sequence ID" value="BAH74517.1"/>
    <property type="molecule type" value="Genomic_DNA"/>
</dbReference>
<evidence type="ECO:0000259" key="1">
    <source>
        <dbReference type="PROSITE" id="PS51648"/>
    </source>
</evidence>